<dbReference type="GO" id="GO:0005886">
    <property type="term" value="C:plasma membrane"/>
    <property type="evidence" value="ECO:0007669"/>
    <property type="project" value="UniProtKB-SubCell"/>
</dbReference>
<dbReference type="PIRSF" id="PIRSF018968">
    <property type="entry name" value="ABC_permease_BceB"/>
    <property type="match status" value="1"/>
</dbReference>
<dbReference type="AlphaFoldDB" id="A0A521AB13"/>
<evidence type="ECO:0000313" key="8">
    <source>
        <dbReference type="EMBL" id="SMO32004.1"/>
    </source>
</evidence>
<evidence type="ECO:0000256" key="4">
    <source>
        <dbReference type="ARBA" id="ARBA00022989"/>
    </source>
</evidence>
<feature type="transmembrane region" description="Helical" evidence="6">
    <location>
        <begin position="148"/>
        <end position="168"/>
    </location>
</feature>
<feature type="transmembrane region" description="Helical" evidence="6">
    <location>
        <begin position="214"/>
        <end position="235"/>
    </location>
</feature>
<dbReference type="RefSeq" id="WP_142503744.1">
    <property type="nucleotide sequence ID" value="NZ_FXTI01000001.1"/>
</dbReference>
<sequence length="629" mass="72768">MTWKEWAFHNVRHHWRELTAYLFSCTWAVTLCFLCLQVLFHPDLSSDIHQTFFMTTLFLLVVFTAGFIALSHRRFYSERKEEWELLRALGMGASNFTRILLWENGFLAGISILAGIAGGVLLTPLFDVGVSFVLFLPKTLSTHLSWKAVVWTAGMFGLLFAGATWRVRRRLVRDRPSSKGFFRIQIPEGVGVVVSLVCVGGLGWWMYADTWAEWTLMLHLPFFVLFAVFGGYGLLRYVGAWMMKQSFLLRMPSLWLLLPRLRHDLPQDARLLTLVASMITAAVGMGSVCFLLWGEADRLELQQNPWTVQVVGATGKAPEQEVERVLANEGLSVRQKVSLPMLLAKAEGIDYTLISSNDFNRLLRLRGYAPIPVRSGEGVHVFRYGKGAKEEKKGSVPIKPERWKLHVGAGTWDLDVVQRSNVRVFNRHPRTEWLLVMAESDFQQAWERFEKERRWIYGWKVSPWKKSAGAVKELDNRWQKEGLLADTPVQGRAMIRQTSTSMMFISLFLSILFFLASATLLTFRLRQGVIREPERWRLLGEWGVTGEQCWRIARWEVRLLFMLPWLLTGVYVLLIHRFLDLLVPVETVTTVMFAFVIQTGMWWLIYRYLWGKLVWWMEERLEEEGEMVG</sequence>
<feature type="transmembrane region" description="Helical" evidence="6">
    <location>
        <begin position="106"/>
        <end position="136"/>
    </location>
</feature>
<evidence type="ECO:0000256" key="1">
    <source>
        <dbReference type="ARBA" id="ARBA00004651"/>
    </source>
</evidence>
<keyword evidence="6" id="KW-0813">Transport</keyword>
<feature type="transmembrane region" description="Helical" evidence="6">
    <location>
        <begin position="52"/>
        <end position="70"/>
    </location>
</feature>
<evidence type="ECO:0000256" key="5">
    <source>
        <dbReference type="ARBA" id="ARBA00023136"/>
    </source>
</evidence>
<protein>
    <submittedName>
        <fullName evidence="8">FtsX-like permease family protein</fullName>
    </submittedName>
</protein>
<comment type="subcellular location">
    <subcellularLocation>
        <location evidence="1 6">Cell membrane</location>
        <topology evidence="1 6">Multi-pass membrane protein</topology>
    </subcellularLocation>
</comment>
<feature type="transmembrane region" description="Helical" evidence="6">
    <location>
        <begin position="502"/>
        <end position="523"/>
    </location>
</feature>
<evidence type="ECO:0000256" key="3">
    <source>
        <dbReference type="ARBA" id="ARBA00022692"/>
    </source>
</evidence>
<dbReference type="Proteomes" id="UP000315636">
    <property type="component" value="Unassembled WGS sequence"/>
</dbReference>
<keyword evidence="4 6" id="KW-1133">Transmembrane helix</keyword>
<dbReference type="PANTHER" id="PTHR46795">
    <property type="entry name" value="ABC TRANSPORTER PERMEASE-RELATED-RELATED"/>
    <property type="match status" value="1"/>
</dbReference>
<dbReference type="PANTHER" id="PTHR46795:SF1">
    <property type="entry name" value="ABC TRANSPORTER PERMEASE PROTEIN"/>
    <property type="match status" value="1"/>
</dbReference>
<feature type="transmembrane region" description="Helical" evidence="6">
    <location>
        <begin position="20"/>
        <end position="40"/>
    </location>
</feature>
<keyword evidence="3 6" id="KW-0812">Transmembrane</keyword>
<evidence type="ECO:0000259" key="7">
    <source>
        <dbReference type="Pfam" id="PF02687"/>
    </source>
</evidence>
<comment type="similarity">
    <text evidence="6">Belongs to the ABC-4 integral membrane protein family.</text>
</comment>
<gene>
    <name evidence="8" type="ORF">SAMN06264849_10123</name>
</gene>
<proteinExistence type="inferred from homology"/>
<name>A0A521AB13_9BACL</name>
<dbReference type="Pfam" id="PF02687">
    <property type="entry name" value="FtsX"/>
    <property type="match status" value="1"/>
</dbReference>
<dbReference type="InterPro" id="IPR003838">
    <property type="entry name" value="ABC3_permease_C"/>
</dbReference>
<feature type="domain" description="ABC3 transporter permease C-terminal" evidence="7">
    <location>
        <begin position="56"/>
        <end position="172"/>
    </location>
</feature>
<reference evidence="8 9" key="1">
    <citation type="submission" date="2017-05" db="EMBL/GenBank/DDBJ databases">
        <authorList>
            <person name="Varghese N."/>
            <person name="Submissions S."/>
        </authorList>
    </citation>
    <scope>NUCLEOTIDE SEQUENCE [LARGE SCALE GENOMIC DNA]</scope>
    <source>
        <strain evidence="8 9">DSM 45474</strain>
    </source>
</reference>
<dbReference type="InterPro" id="IPR027022">
    <property type="entry name" value="ABC_permease_BceB-typ"/>
</dbReference>
<evidence type="ECO:0000256" key="6">
    <source>
        <dbReference type="PIRNR" id="PIRNR018968"/>
    </source>
</evidence>
<evidence type="ECO:0000256" key="2">
    <source>
        <dbReference type="ARBA" id="ARBA00022475"/>
    </source>
</evidence>
<keyword evidence="2 6" id="KW-1003">Cell membrane</keyword>
<keyword evidence="5 6" id="KW-0472">Membrane</keyword>
<organism evidence="8 9">
    <name type="scientific">Melghirimyces algeriensis</name>
    <dbReference type="NCBI Taxonomy" id="910412"/>
    <lineage>
        <taxon>Bacteria</taxon>
        <taxon>Bacillati</taxon>
        <taxon>Bacillota</taxon>
        <taxon>Bacilli</taxon>
        <taxon>Bacillales</taxon>
        <taxon>Thermoactinomycetaceae</taxon>
        <taxon>Melghirimyces</taxon>
    </lineage>
</organism>
<accession>A0A521AB13</accession>
<feature type="transmembrane region" description="Helical" evidence="6">
    <location>
        <begin position="189"/>
        <end position="208"/>
    </location>
</feature>
<feature type="transmembrane region" description="Helical" evidence="6">
    <location>
        <begin position="591"/>
        <end position="610"/>
    </location>
</feature>
<dbReference type="InterPro" id="IPR052536">
    <property type="entry name" value="ABC-4_Integral_Memb_Prot"/>
</dbReference>
<dbReference type="EMBL" id="FXTI01000001">
    <property type="protein sequence ID" value="SMO32004.1"/>
    <property type="molecule type" value="Genomic_DNA"/>
</dbReference>
<dbReference type="OrthoDB" id="1937696at2"/>
<keyword evidence="9" id="KW-1185">Reference proteome</keyword>
<feature type="transmembrane region" description="Helical" evidence="6">
    <location>
        <begin position="271"/>
        <end position="293"/>
    </location>
</feature>
<evidence type="ECO:0000313" key="9">
    <source>
        <dbReference type="Proteomes" id="UP000315636"/>
    </source>
</evidence>
<feature type="transmembrane region" description="Helical" evidence="6">
    <location>
        <begin position="559"/>
        <end position="579"/>
    </location>
</feature>
<dbReference type="GO" id="GO:0055085">
    <property type="term" value="P:transmembrane transport"/>
    <property type="evidence" value="ECO:0007669"/>
    <property type="project" value="UniProtKB-UniRule"/>
</dbReference>